<sequence length="97" mass="11272">MEEFILQFQQNITATIHDLKMQVGQLADTVSQIESETKSRVDSQMQQSAKSVLLPFPNRTVSTKRSEIDEDLLKLFRKVEINIPQLNAYHPPHHYHL</sequence>
<feature type="non-terminal residue" evidence="1">
    <location>
        <position position="1"/>
    </location>
</feature>
<dbReference type="EMBL" id="QJKJ01008598">
    <property type="protein sequence ID" value="RDX79241.1"/>
    <property type="molecule type" value="Genomic_DNA"/>
</dbReference>
<protein>
    <submittedName>
        <fullName evidence="1">Uncharacterized protein</fullName>
    </submittedName>
</protein>
<proteinExistence type="predicted"/>
<organism evidence="1 2">
    <name type="scientific">Mucuna pruriens</name>
    <name type="common">Velvet bean</name>
    <name type="synonym">Dolichos pruriens</name>
    <dbReference type="NCBI Taxonomy" id="157652"/>
    <lineage>
        <taxon>Eukaryota</taxon>
        <taxon>Viridiplantae</taxon>
        <taxon>Streptophyta</taxon>
        <taxon>Embryophyta</taxon>
        <taxon>Tracheophyta</taxon>
        <taxon>Spermatophyta</taxon>
        <taxon>Magnoliopsida</taxon>
        <taxon>eudicotyledons</taxon>
        <taxon>Gunneridae</taxon>
        <taxon>Pentapetalae</taxon>
        <taxon>rosids</taxon>
        <taxon>fabids</taxon>
        <taxon>Fabales</taxon>
        <taxon>Fabaceae</taxon>
        <taxon>Papilionoideae</taxon>
        <taxon>50 kb inversion clade</taxon>
        <taxon>NPAAA clade</taxon>
        <taxon>indigoferoid/millettioid clade</taxon>
        <taxon>Phaseoleae</taxon>
        <taxon>Mucuna</taxon>
    </lineage>
</organism>
<comment type="caution">
    <text evidence="1">The sequence shown here is derived from an EMBL/GenBank/DDBJ whole genome shotgun (WGS) entry which is preliminary data.</text>
</comment>
<reference evidence="1" key="1">
    <citation type="submission" date="2018-05" db="EMBL/GenBank/DDBJ databases">
        <title>Draft genome of Mucuna pruriens seed.</title>
        <authorList>
            <person name="Nnadi N.E."/>
            <person name="Vos R."/>
            <person name="Hasami M.H."/>
            <person name="Devisetty U.K."/>
            <person name="Aguiy J.C."/>
        </authorList>
    </citation>
    <scope>NUCLEOTIDE SEQUENCE [LARGE SCALE GENOMIC DNA]</scope>
    <source>
        <strain evidence="1">JCA_2017</strain>
    </source>
</reference>
<dbReference type="Proteomes" id="UP000257109">
    <property type="component" value="Unassembled WGS sequence"/>
</dbReference>
<gene>
    <name evidence="1" type="ORF">CR513_40369</name>
</gene>
<dbReference type="AlphaFoldDB" id="A0A371FLV5"/>
<name>A0A371FLV5_MUCPR</name>
<evidence type="ECO:0000313" key="1">
    <source>
        <dbReference type="EMBL" id="RDX79241.1"/>
    </source>
</evidence>
<keyword evidence="2" id="KW-1185">Reference proteome</keyword>
<evidence type="ECO:0000313" key="2">
    <source>
        <dbReference type="Proteomes" id="UP000257109"/>
    </source>
</evidence>
<accession>A0A371FLV5</accession>